<accession>A0A0F8YIY3</accession>
<feature type="non-terminal residue" evidence="1">
    <location>
        <position position="347"/>
    </location>
</feature>
<feature type="non-terminal residue" evidence="1">
    <location>
        <position position="1"/>
    </location>
</feature>
<dbReference type="AlphaFoldDB" id="A0A0F8YIY3"/>
<sequence length="347" mass="37959">VVQKSTQGLSRAILLNPGIALLQPTSAVLYGTEASPKYMKTIFGTLGVDLRTDLRNNWVMFAAREQGLGSAKTIASPSDVKKTFTGTGTAADKSVALIHIGDMVGVSKAALITRAEMSDTTMTGTSLAWWQNFGLDPSSLKYGTAEYWQAFNSRADYLVSITQPMFFSENRSSFTGSDNVFTRAIFRFRAFTDQVLRIVQRNIIMRNQGEISTAEMSYNIGIAMALVSVIGPLIKTLFGALLGKKPEGDRLLRDMVTGPLSLIPLVGFPLKQISSALLGFEGRATPHFSAMPIMIMDRILKHSWEISQGINASFDDSFIQSGPNKDKKKSEVFLKRGLSGLGKDYLM</sequence>
<evidence type="ECO:0000313" key="1">
    <source>
        <dbReference type="EMBL" id="KKK54134.1"/>
    </source>
</evidence>
<dbReference type="EMBL" id="LAZR01066155">
    <property type="protein sequence ID" value="KKK54134.1"/>
    <property type="molecule type" value="Genomic_DNA"/>
</dbReference>
<organism evidence="1">
    <name type="scientific">marine sediment metagenome</name>
    <dbReference type="NCBI Taxonomy" id="412755"/>
    <lineage>
        <taxon>unclassified sequences</taxon>
        <taxon>metagenomes</taxon>
        <taxon>ecological metagenomes</taxon>
    </lineage>
</organism>
<protein>
    <submittedName>
        <fullName evidence="1">Uncharacterized protein</fullName>
    </submittedName>
</protein>
<comment type="caution">
    <text evidence="1">The sequence shown here is derived from an EMBL/GenBank/DDBJ whole genome shotgun (WGS) entry which is preliminary data.</text>
</comment>
<gene>
    <name evidence="1" type="ORF">LCGC14_3087800</name>
</gene>
<name>A0A0F8YIY3_9ZZZZ</name>
<proteinExistence type="predicted"/>
<reference evidence="1" key="1">
    <citation type="journal article" date="2015" name="Nature">
        <title>Complex archaea that bridge the gap between prokaryotes and eukaryotes.</title>
        <authorList>
            <person name="Spang A."/>
            <person name="Saw J.H."/>
            <person name="Jorgensen S.L."/>
            <person name="Zaremba-Niedzwiedzka K."/>
            <person name="Martijn J."/>
            <person name="Lind A.E."/>
            <person name="van Eijk R."/>
            <person name="Schleper C."/>
            <person name="Guy L."/>
            <person name="Ettema T.J."/>
        </authorList>
    </citation>
    <scope>NUCLEOTIDE SEQUENCE</scope>
</reference>